<gene>
    <name evidence="2" type="ORF">CAMP_LOCUS646</name>
</gene>
<comment type="caution">
    <text evidence="2">The sequence shown here is derived from an EMBL/GenBank/DDBJ whole genome shotgun (WGS) entry which is preliminary data.</text>
</comment>
<feature type="transmembrane region" description="Helical" evidence="1">
    <location>
        <begin position="244"/>
        <end position="268"/>
    </location>
</feature>
<feature type="transmembrane region" description="Helical" evidence="1">
    <location>
        <begin position="93"/>
        <end position="113"/>
    </location>
</feature>
<keyword evidence="3" id="KW-1185">Reference proteome</keyword>
<accession>A0A9P1I751</accession>
<keyword evidence="1" id="KW-0812">Transmembrane</keyword>
<evidence type="ECO:0000313" key="2">
    <source>
        <dbReference type="EMBL" id="CAI5438009.1"/>
    </source>
</evidence>
<dbReference type="PANTHER" id="PTHR46964:SF2">
    <property type="entry name" value="SERPENTINE RECEPTOR, CLASS T"/>
    <property type="match status" value="1"/>
</dbReference>
<protein>
    <submittedName>
        <fullName evidence="2">Uncharacterized protein</fullName>
    </submittedName>
</protein>
<name>A0A9P1I751_9PELO</name>
<feature type="transmembrane region" description="Helical" evidence="1">
    <location>
        <begin position="133"/>
        <end position="153"/>
    </location>
</feature>
<proteinExistence type="predicted"/>
<keyword evidence="1" id="KW-0472">Membrane</keyword>
<dbReference type="EMBL" id="CANHGI010000001">
    <property type="protein sequence ID" value="CAI5438009.1"/>
    <property type="molecule type" value="Genomic_DNA"/>
</dbReference>
<evidence type="ECO:0000256" key="1">
    <source>
        <dbReference type="SAM" id="Phobius"/>
    </source>
</evidence>
<feature type="transmembrane region" description="Helical" evidence="1">
    <location>
        <begin position="12"/>
        <end position="38"/>
    </location>
</feature>
<feature type="transmembrane region" description="Helical" evidence="1">
    <location>
        <begin position="191"/>
        <end position="223"/>
    </location>
</feature>
<sequence length="337" mass="38934">MDLECPHQAPTYYILCLHLIAAFSFTINSLGIYLVIFHAPNNSKYKLCQLYMQIVSMIVENYMSWVAPAYYYFPMIAGYNTSSFTSKFISTHTSVIFYFFVFCFELPSILSCFQFRNDSAAELSPKNRIPRSFSYFMNFLSHTFPFIVAFSVFKSTNTYQQQYIIVSQKFPKCLHLLYMDEFAVYDYVDNLWLAIAGIAVIGFLTIFFAYMIFLVAHTIIILTKMRRFMSPATFKLHKTALISLILQVVIPLSFVCVPLTIIFIVILKELTKYQELATDTMLLITAQSMISTIVMIACNSRYKAVTISIVLKIFRRKNKTADQTTIIERTRTSVNPI</sequence>
<feature type="transmembrane region" description="Helical" evidence="1">
    <location>
        <begin position="50"/>
        <end position="73"/>
    </location>
</feature>
<feature type="transmembrane region" description="Helical" evidence="1">
    <location>
        <begin position="280"/>
        <end position="298"/>
    </location>
</feature>
<dbReference type="Proteomes" id="UP001152747">
    <property type="component" value="Unassembled WGS sequence"/>
</dbReference>
<organism evidence="2 3">
    <name type="scientific">Caenorhabditis angaria</name>
    <dbReference type="NCBI Taxonomy" id="860376"/>
    <lineage>
        <taxon>Eukaryota</taxon>
        <taxon>Metazoa</taxon>
        <taxon>Ecdysozoa</taxon>
        <taxon>Nematoda</taxon>
        <taxon>Chromadorea</taxon>
        <taxon>Rhabditida</taxon>
        <taxon>Rhabditina</taxon>
        <taxon>Rhabditomorpha</taxon>
        <taxon>Rhabditoidea</taxon>
        <taxon>Rhabditidae</taxon>
        <taxon>Peloderinae</taxon>
        <taxon>Caenorhabditis</taxon>
    </lineage>
</organism>
<reference evidence="2" key="1">
    <citation type="submission" date="2022-11" db="EMBL/GenBank/DDBJ databases">
        <authorList>
            <person name="Kikuchi T."/>
        </authorList>
    </citation>
    <scope>NUCLEOTIDE SEQUENCE</scope>
    <source>
        <strain evidence="2">PS1010</strain>
    </source>
</reference>
<dbReference type="AlphaFoldDB" id="A0A9P1I751"/>
<keyword evidence="1" id="KW-1133">Transmembrane helix</keyword>
<evidence type="ECO:0000313" key="3">
    <source>
        <dbReference type="Proteomes" id="UP001152747"/>
    </source>
</evidence>
<dbReference type="OrthoDB" id="5839434at2759"/>
<dbReference type="Pfam" id="PF10327">
    <property type="entry name" value="7TM_GPCR_Sri"/>
    <property type="match status" value="1"/>
</dbReference>
<dbReference type="PANTHER" id="PTHR46964">
    <property type="entry name" value="SERPENTINE RECEPTOR, CLASS I-RELATED"/>
    <property type="match status" value="1"/>
</dbReference>
<dbReference type="InterPro" id="IPR019429">
    <property type="entry name" value="7TM_GPCR_serpentine_rcpt_Sri"/>
</dbReference>